<evidence type="ECO:0000313" key="3">
    <source>
        <dbReference type="Proteomes" id="UP000317043"/>
    </source>
</evidence>
<dbReference type="Proteomes" id="UP000317043">
    <property type="component" value="Unassembled WGS sequence"/>
</dbReference>
<reference evidence="2 3" key="1">
    <citation type="submission" date="2019-06" db="EMBL/GenBank/DDBJ databases">
        <title>Sequencing the genomes of 1000 actinobacteria strains.</title>
        <authorList>
            <person name="Klenk H.-P."/>
        </authorList>
    </citation>
    <scope>NUCLEOTIDE SEQUENCE [LARGE SCALE GENOMIC DNA]</scope>
    <source>
        <strain evidence="2 3">DSM 45928</strain>
    </source>
</reference>
<proteinExistence type="predicted"/>
<evidence type="ECO:0008006" key="4">
    <source>
        <dbReference type="Google" id="ProtNLM"/>
    </source>
</evidence>
<dbReference type="AlphaFoldDB" id="A0A543AYG7"/>
<organism evidence="2 3">
    <name type="scientific">Stackebrandtia endophytica</name>
    <dbReference type="NCBI Taxonomy" id="1496996"/>
    <lineage>
        <taxon>Bacteria</taxon>
        <taxon>Bacillati</taxon>
        <taxon>Actinomycetota</taxon>
        <taxon>Actinomycetes</taxon>
        <taxon>Glycomycetales</taxon>
        <taxon>Glycomycetaceae</taxon>
        <taxon>Stackebrandtia</taxon>
    </lineage>
</organism>
<dbReference type="InParanoid" id="A0A543AYG7"/>
<comment type="caution">
    <text evidence="2">The sequence shown here is derived from an EMBL/GenBank/DDBJ whole genome shotgun (WGS) entry which is preliminary data.</text>
</comment>
<keyword evidence="1" id="KW-0732">Signal</keyword>
<accession>A0A543AYG7</accession>
<evidence type="ECO:0000313" key="2">
    <source>
        <dbReference type="EMBL" id="TQL77622.1"/>
    </source>
</evidence>
<protein>
    <recommendedName>
        <fullName evidence="4">Secreted protein</fullName>
    </recommendedName>
</protein>
<feature type="signal peptide" evidence="1">
    <location>
        <begin position="1"/>
        <end position="33"/>
    </location>
</feature>
<name>A0A543AYG7_9ACTN</name>
<dbReference type="EMBL" id="VFOW01000001">
    <property type="protein sequence ID" value="TQL77622.1"/>
    <property type="molecule type" value="Genomic_DNA"/>
</dbReference>
<gene>
    <name evidence="2" type="ORF">FB566_3182</name>
</gene>
<evidence type="ECO:0000256" key="1">
    <source>
        <dbReference type="SAM" id="SignalP"/>
    </source>
</evidence>
<keyword evidence="3" id="KW-1185">Reference proteome</keyword>
<dbReference type="RefSeq" id="WP_142040782.1">
    <property type="nucleotide sequence ID" value="NZ_JBHTGS010000001.1"/>
</dbReference>
<sequence length="124" mass="13627">MNPLQTIKRGVLIAFMSALVALMIAPLAGAAQAESPVEVADVDVQAGVTYDKYNCYVQWYSTYGKNVCGGKSKQPNGWVALSLWCKNSLDYYGRDHYMKKGQKKDPIDFSTCVFEAGGGKNTWS</sequence>
<feature type="chain" id="PRO_5021789269" description="Secreted protein" evidence="1">
    <location>
        <begin position="34"/>
        <end position="124"/>
    </location>
</feature>